<feature type="transmembrane region" description="Helical" evidence="1">
    <location>
        <begin position="17"/>
        <end position="34"/>
    </location>
</feature>
<organism evidence="2 3">
    <name type="scientific">Aequorivita aurantiaca</name>
    <dbReference type="NCBI Taxonomy" id="3053356"/>
    <lineage>
        <taxon>Bacteria</taxon>
        <taxon>Pseudomonadati</taxon>
        <taxon>Bacteroidota</taxon>
        <taxon>Flavobacteriia</taxon>
        <taxon>Flavobacteriales</taxon>
        <taxon>Flavobacteriaceae</taxon>
        <taxon>Aequorivita</taxon>
    </lineage>
</organism>
<evidence type="ECO:0000256" key="1">
    <source>
        <dbReference type="SAM" id="Phobius"/>
    </source>
</evidence>
<gene>
    <name evidence="2" type="ORF">QRD02_06515</name>
</gene>
<protein>
    <recommendedName>
        <fullName evidence="4">DUF4870 domain-containing protein</fullName>
    </recommendedName>
</protein>
<evidence type="ECO:0000313" key="2">
    <source>
        <dbReference type="EMBL" id="MDN3724029.1"/>
    </source>
</evidence>
<proteinExistence type="predicted"/>
<comment type="caution">
    <text evidence="2">The sequence shown here is derived from an EMBL/GenBank/DDBJ whole genome shotgun (WGS) entry which is preliminary data.</text>
</comment>
<evidence type="ECO:0000313" key="3">
    <source>
        <dbReference type="Proteomes" id="UP001244787"/>
    </source>
</evidence>
<reference evidence="2 3" key="1">
    <citation type="submission" date="2023-06" db="EMBL/GenBank/DDBJ databases">
        <authorList>
            <person name="Ye Y.-Q."/>
            <person name="Du Z.-J."/>
        </authorList>
    </citation>
    <scope>NUCLEOTIDE SEQUENCE [LARGE SCALE GENOMIC DNA]</scope>
    <source>
        <strain evidence="2 3">SDUM287046</strain>
    </source>
</reference>
<keyword evidence="1" id="KW-1133">Transmembrane helix</keyword>
<keyword evidence="1" id="KW-0812">Transmembrane</keyword>
<dbReference type="Proteomes" id="UP001244787">
    <property type="component" value="Unassembled WGS sequence"/>
</dbReference>
<dbReference type="RefSeq" id="WP_290254122.1">
    <property type="nucleotide sequence ID" value="NZ_JAUGQQ010000003.1"/>
</dbReference>
<keyword evidence="3" id="KW-1185">Reference proteome</keyword>
<accession>A0ABT8DH00</accession>
<evidence type="ECO:0008006" key="4">
    <source>
        <dbReference type="Google" id="ProtNLM"/>
    </source>
</evidence>
<sequence length="113" mass="12885">METQIENHSTQENNTNLAVIAYITIIGLIIAFMLNKEKKPLVNYHIRQSLGLACCGFALGLLNIIPILGWIISFFGMFVLLFLWIKGLMNAINKVETPVPFLGKKFEEWFKNI</sequence>
<name>A0ABT8DH00_9FLAO</name>
<keyword evidence="1" id="KW-0472">Membrane</keyword>
<feature type="transmembrane region" description="Helical" evidence="1">
    <location>
        <begin position="67"/>
        <end position="85"/>
    </location>
</feature>
<dbReference type="EMBL" id="JAUGQQ010000003">
    <property type="protein sequence ID" value="MDN3724029.1"/>
    <property type="molecule type" value="Genomic_DNA"/>
</dbReference>